<feature type="signal peptide" evidence="2">
    <location>
        <begin position="1"/>
        <end position="20"/>
    </location>
</feature>
<proteinExistence type="predicted"/>
<dbReference type="OMA" id="NKLYACI"/>
<protein>
    <submittedName>
        <fullName evidence="3">Uncharacterized protein</fullName>
    </submittedName>
</protein>
<feature type="chain" id="PRO_5014502198" evidence="2">
    <location>
        <begin position="21"/>
        <end position="568"/>
    </location>
</feature>
<feature type="region of interest" description="Disordered" evidence="1">
    <location>
        <begin position="278"/>
        <end position="297"/>
    </location>
</feature>
<dbReference type="GeneID" id="3800685"/>
<organism evidence="3 6">
    <name type="scientific">Plasmodium yoelii</name>
    <dbReference type="NCBI Taxonomy" id="5861"/>
    <lineage>
        <taxon>Eukaryota</taxon>
        <taxon>Sar</taxon>
        <taxon>Alveolata</taxon>
        <taxon>Apicomplexa</taxon>
        <taxon>Aconoidasida</taxon>
        <taxon>Haemosporida</taxon>
        <taxon>Plasmodiidae</taxon>
        <taxon>Plasmodium</taxon>
        <taxon>Plasmodium (Vinckeia)</taxon>
    </lineage>
</organism>
<dbReference type="Proteomes" id="UP000072874">
    <property type="component" value="Chromosome 10"/>
</dbReference>
<dbReference type="EMBL" id="LM993664">
    <property type="protein sequence ID" value="VTZ78775.1"/>
    <property type="molecule type" value="Genomic_DNA"/>
</dbReference>
<name>A0A078KIP4_PLAYE</name>
<reference evidence="3" key="2">
    <citation type="submission" date="2014-05" db="EMBL/GenBank/DDBJ databases">
        <authorList>
            <person name="Aslett A.Martin."/>
            <person name="De Silva Nishadi"/>
        </authorList>
    </citation>
    <scope>NUCLEOTIDE SEQUENCE</scope>
    <source>
        <strain evidence="3">YM</strain>
    </source>
</reference>
<dbReference type="VEuPathDB" id="PlasmoDB:Py17XNL_001002096"/>
<dbReference type="VEuPathDB" id="PlasmoDB:PY01067"/>
<evidence type="ECO:0000256" key="2">
    <source>
        <dbReference type="SAM" id="SignalP"/>
    </source>
</evidence>
<evidence type="ECO:0000256" key="1">
    <source>
        <dbReference type="SAM" id="MobiDB-lite"/>
    </source>
</evidence>
<reference evidence="4" key="3">
    <citation type="submission" date="2014-05" db="EMBL/GenBank/DDBJ databases">
        <authorList>
            <person name="Aslett M.A."/>
            <person name="De Silva N."/>
        </authorList>
    </citation>
    <scope>NUCLEOTIDE SEQUENCE</scope>
    <source>
        <strain evidence="4">17X</strain>
    </source>
</reference>
<evidence type="ECO:0000313" key="3">
    <source>
        <dbReference type="EMBL" id="CDU84879.1"/>
    </source>
</evidence>
<gene>
    <name evidence="4" type="ORF">PY17X_1003900</name>
    <name evidence="3" type="ORF">PYYM_1003900</name>
</gene>
<dbReference type="KEGG" id="pyo:PY17X_1003900"/>
<accession>A0A078KIP4</accession>
<evidence type="ECO:0000313" key="6">
    <source>
        <dbReference type="Proteomes" id="UP000072904"/>
    </source>
</evidence>
<reference evidence="4" key="4">
    <citation type="submission" date="2019-05" db="EMBL/GenBank/DDBJ databases">
        <authorList>
            <consortium name="Pathogen Informatics"/>
        </authorList>
    </citation>
    <scope>NUCLEOTIDE SEQUENCE</scope>
    <source>
        <strain evidence="4">17X</strain>
    </source>
</reference>
<evidence type="ECO:0000313" key="4">
    <source>
        <dbReference type="EMBL" id="VTZ78775.1"/>
    </source>
</evidence>
<dbReference type="EMBL" id="LK934638">
    <property type="protein sequence ID" value="CDU84879.1"/>
    <property type="molecule type" value="Genomic_DNA"/>
</dbReference>
<keyword evidence="2" id="KW-0732">Signal</keyword>
<dbReference type="OrthoDB" id="386690at2759"/>
<dbReference type="VEuPathDB" id="PlasmoDB:PY17X_1003900"/>
<dbReference type="Proteomes" id="UP000072904">
    <property type="component" value="Chromosome 10"/>
</dbReference>
<evidence type="ECO:0000313" key="5">
    <source>
        <dbReference type="Proteomes" id="UP000072874"/>
    </source>
</evidence>
<sequence length="568" mass="66710">MNKLYACILFLVWRNYSISGELTNVENYVQDKSIILHESQENGNTSNGNLKIGKVEKDDKSNIVNQHKIEVPFTINTETEGKLASKDPINNENPNLPIDRNNEKVEIGVPVEEEKNVSQKNGAKTEKIETDEDNISKGFKDKIHEYNRSALHIMNTTKVSNKYEDKFDKILNFYYDDLLEKEKNKNERETNNSIILKEVNKETLLNFNDLKDEITQKKSEPTGETITKYVNTLLKDGEMVLKLNTNKFFNRMFKLIVREKLMYTVCYNEKISKNGRTTKNEEEISENVSTDGSNNRKMSNKQCGENCFLSRFRKEIIYKEEDIYNYYVSLEKLFKKSEIYMKTDMISKYFKFYPTKKIIYNFENVINNNIFIESVRSILFDSYKNDEKSIYTSFAVVVDSLFSLIREEAIIEDMRVYIERFFKDIGLLNQKVLTFLKTELFNESMPYQVPNLTKKNFEHILVKIYLRSVLENILNKKISHRIGNKEIHLKFSFIDNSETIDSGDLDKIVMEENLPSNASEQDVLCKFIPIKKRLIYDKLNNTLKIAENAVLDYLFKMLLQKIHKFATE</sequence>
<feature type="compositionally biased region" description="Polar residues" evidence="1">
    <location>
        <begin position="286"/>
        <end position="297"/>
    </location>
</feature>
<dbReference type="RefSeq" id="XP_022813245.1">
    <property type="nucleotide sequence ID" value="XM_022956161.1"/>
</dbReference>
<dbReference type="AlphaFoldDB" id="A0A078KIP4"/>
<dbReference type="VEuPathDB" id="PlasmoDB:PYYM_1003900"/>
<reference evidence="5 6" key="1">
    <citation type="journal article" date="2014" name="BMC Biol.">
        <title>A comprehensive evaluation of rodent malaria parasite genomes and gene expression.</title>
        <authorList>
            <person name="Otto T.D."/>
            <person name="Bohme U."/>
            <person name="Jackson A.P."/>
            <person name="Hunt M."/>
            <person name="Franke-Fayard B."/>
            <person name="Hoeijmakers W.A."/>
            <person name="Religa A.A."/>
            <person name="Robertson L."/>
            <person name="Sanders M."/>
            <person name="Ogun S.A."/>
            <person name="Cunningham D."/>
            <person name="Erhart A."/>
            <person name="Billker O."/>
            <person name="Khan S.M."/>
            <person name="Stunnenberg H.G."/>
            <person name="Langhorne J."/>
            <person name="Holder A.A."/>
            <person name="Waters A.P."/>
            <person name="Newbold C.I."/>
            <person name="Pain A."/>
            <person name="Berriman M."/>
            <person name="Janse C.J."/>
        </authorList>
    </citation>
    <scope>NUCLEOTIDE SEQUENCE [LARGE SCALE GENOMIC DNA]</scope>
    <source>
        <strain evidence="4 5">17X</strain>
        <strain evidence="3 6">YM</strain>
    </source>
</reference>